<evidence type="ECO:0000313" key="2">
    <source>
        <dbReference type="EMBL" id="SDZ79846.1"/>
    </source>
</evidence>
<sequence>MYNDDWYEDLLVGEYKYIENGVQKVNTLINFDNTDDLDSVYDHSLLGNYTILKKEFPGCSNSSLLEKRVRIYFEDPNPNLSYLVETMYMGLRHISEFGVADKIQIDFAKKGSSIIPFVAPQEPNLPFGRCMLIR</sequence>
<dbReference type="STRING" id="283786.SAMN04487990_102118"/>
<accession>A0A1H3VYH4</accession>
<reference evidence="2 3" key="1">
    <citation type="submission" date="2016-10" db="EMBL/GenBank/DDBJ databases">
        <authorList>
            <person name="de Groot N.N."/>
        </authorList>
    </citation>
    <scope>NUCLEOTIDE SEQUENCE [LARGE SCALE GENOMIC DNA]</scope>
    <source>
        <strain evidence="2 3">DSM 23842</strain>
    </source>
</reference>
<dbReference type="InterPro" id="IPR046551">
    <property type="entry name" value="DUF6705"/>
</dbReference>
<dbReference type="Pfam" id="PF20448">
    <property type="entry name" value="DUF6705"/>
    <property type="match status" value="1"/>
</dbReference>
<evidence type="ECO:0000259" key="1">
    <source>
        <dbReference type="Pfam" id="PF20448"/>
    </source>
</evidence>
<protein>
    <recommendedName>
        <fullName evidence="1">DUF6705 domain-containing protein</fullName>
    </recommendedName>
</protein>
<proteinExistence type="predicted"/>
<dbReference type="OrthoDB" id="1261237at2"/>
<name>A0A1H3VYH4_BIZPA</name>
<feature type="domain" description="DUF6705" evidence="1">
    <location>
        <begin position="3"/>
        <end position="131"/>
    </location>
</feature>
<dbReference type="EMBL" id="FNQK01000002">
    <property type="protein sequence ID" value="SDZ79846.1"/>
    <property type="molecule type" value="Genomic_DNA"/>
</dbReference>
<dbReference type="Proteomes" id="UP000198846">
    <property type="component" value="Unassembled WGS sequence"/>
</dbReference>
<keyword evidence="3" id="KW-1185">Reference proteome</keyword>
<evidence type="ECO:0000313" key="3">
    <source>
        <dbReference type="Proteomes" id="UP000198846"/>
    </source>
</evidence>
<gene>
    <name evidence="2" type="ORF">SAMN04487990_102118</name>
</gene>
<dbReference type="AlphaFoldDB" id="A0A1H3VYH4"/>
<organism evidence="2 3">
    <name type="scientific">Bizionia paragorgiae</name>
    <dbReference type="NCBI Taxonomy" id="283786"/>
    <lineage>
        <taxon>Bacteria</taxon>
        <taxon>Pseudomonadati</taxon>
        <taxon>Bacteroidota</taxon>
        <taxon>Flavobacteriia</taxon>
        <taxon>Flavobacteriales</taxon>
        <taxon>Flavobacteriaceae</taxon>
        <taxon>Bizionia</taxon>
    </lineage>
</organism>